<evidence type="ECO:0000259" key="2">
    <source>
        <dbReference type="Pfam" id="PF13843"/>
    </source>
</evidence>
<dbReference type="Pfam" id="PF13843">
    <property type="entry name" value="DDE_Tnp_1_7"/>
    <property type="match status" value="1"/>
</dbReference>
<dbReference type="AlphaFoldDB" id="A0A8K0PAX8"/>
<feature type="domain" description="PiggyBac transposable element-derived protein" evidence="2">
    <location>
        <begin position="94"/>
        <end position="166"/>
    </location>
</feature>
<keyword evidence="4" id="KW-1185">Reference proteome</keyword>
<dbReference type="EMBL" id="KZ309750">
    <property type="protein sequence ID" value="KAG8239617.1"/>
    <property type="molecule type" value="Genomic_DNA"/>
</dbReference>
<evidence type="ECO:0000256" key="1">
    <source>
        <dbReference type="SAM" id="MobiDB-lite"/>
    </source>
</evidence>
<sequence length="247" mass="27420">MSESSCDSSVEEEDDFEPEEDIAGPSGVRRTERQVQELQEESSSYVSTDEEGCIGDVELLESDPSEWVDFSEERARFPAKYVAGCKGTLISKTDPLEIFEHFFDDEICDEISAQANIYADQKINEKGILKMIKRRSREKDWVETNKVEIKLFFGILLLQGIIKKPRNTLKILQLKVEQMKPIAQMKYGKKKGLTSLGSGTTGGRRPSPVAIGPDEERPVIPLFAEGATTYSVSVTSEAPPDSSGIGC</sequence>
<protein>
    <recommendedName>
        <fullName evidence="2">PiggyBac transposable element-derived protein domain-containing protein</fullName>
    </recommendedName>
</protein>
<feature type="compositionally biased region" description="Acidic residues" evidence="1">
    <location>
        <begin position="9"/>
        <end position="22"/>
    </location>
</feature>
<name>A0A8K0PAX8_LADFU</name>
<feature type="region of interest" description="Disordered" evidence="1">
    <location>
        <begin position="1"/>
        <end position="50"/>
    </location>
</feature>
<evidence type="ECO:0000313" key="4">
    <source>
        <dbReference type="Proteomes" id="UP000792457"/>
    </source>
</evidence>
<reference evidence="3" key="1">
    <citation type="submission" date="2013-04" db="EMBL/GenBank/DDBJ databases">
        <authorList>
            <person name="Qu J."/>
            <person name="Murali S.C."/>
            <person name="Bandaranaike D."/>
            <person name="Bellair M."/>
            <person name="Blankenburg K."/>
            <person name="Chao H."/>
            <person name="Dinh H."/>
            <person name="Doddapaneni H."/>
            <person name="Downs B."/>
            <person name="Dugan-Rocha S."/>
            <person name="Elkadiri S."/>
            <person name="Gnanaolivu R.D."/>
            <person name="Hernandez B."/>
            <person name="Javaid M."/>
            <person name="Jayaseelan J.C."/>
            <person name="Lee S."/>
            <person name="Li M."/>
            <person name="Ming W."/>
            <person name="Munidasa M."/>
            <person name="Muniz J."/>
            <person name="Nguyen L."/>
            <person name="Ongeri F."/>
            <person name="Osuji N."/>
            <person name="Pu L.-L."/>
            <person name="Puazo M."/>
            <person name="Qu C."/>
            <person name="Quiroz J."/>
            <person name="Raj R."/>
            <person name="Weissenberger G."/>
            <person name="Xin Y."/>
            <person name="Zou X."/>
            <person name="Han Y."/>
            <person name="Richards S."/>
            <person name="Worley K."/>
            <person name="Muzny D."/>
            <person name="Gibbs R."/>
        </authorList>
    </citation>
    <scope>NUCLEOTIDE SEQUENCE</scope>
    <source>
        <strain evidence="3">Sampled in the wild</strain>
    </source>
</reference>
<comment type="caution">
    <text evidence="3">The sequence shown here is derived from an EMBL/GenBank/DDBJ whole genome shotgun (WGS) entry which is preliminary data.</text>
</comment>
<evidence type="ECO:0000313" key="3">
    <source>
        <dbReference type="EMBL" id="KAG8239617.1"/>
    </source>
</evidence>
<proteinExistence type="predicted"/>
<dbReference type="Proteomes" id="UP000792457">
    <property type="component" value="Unassembled WGS sequence"/>
</dbReference>
<dbReference type="InterPro" id="IPR029526">
    <property type="entry name" value="PGBD"/>
</dbReference>
<gene>
    <name evidence="3" type="ORF">J437_LFUL018361</name>
</gene>
<accession>A0A8K0PAX8</accession>
<reference evidence="3" key="2">
    <citation type="submission" date="2017-10" db="EMBL/GenBank/DDBJ databases">
        <title>Ladona fulva Genome sequencing and assembly.</title>
        <authorList>
            <person name="Murali S."/>
            <person name="Richards S."/>
            <person name="Bandaranaike D."/>
            <person name="Bellair M."/>
            <person name="Blankenburg K."/>
            <person name="Chao H."/>
            <person name="Dinh H."/>
            <person name="Doddapaneni H."/>
            <person name="Dugan-Rocha S."/>
            <person name="Elkadiri S."/>
            <person name="Gnanaolivu R."/>
            <person name="Hernandez B."/>
            <person name="Skinner E."/>
            <person name="Javaid M."/>
            <person name="Lee S."/>
            <person name="Li M."/>
            <person name="Ming W."/>
            <person name="Munidasa M."/>
            <person name="Muniz J."/>
            <person name="Nguyen L."/>
            <person name="Hughes D."/>
            <person name="Osuji N."/>
            <person name="Pu L.-L."/>
            <person name="Puazo M."/>
            <person name="Qu C."/>
            <person name="Quiroz J."/>
            <person name="Raj R."/>
            <person name="Weissenberger G."/>
            <person name="Xin Y."/>
            <person name="Zou X."/>
            <person name="Han Y."/>
            <person name="Worley K."/>
            <person name="Muzny D."/>
            <person name="Gibbs R."/>
        </authorList>
    </citation>
    <scope>NUCLEOTIDE SEQUENCE</scope>
    <source>
        <strain evidence="3">Sampled in the wild</strain>
    </source>
</reference>
<feature type="region of interest" description="Disordered" evidence="1">
    <location>
        <begin position="191"/>
        <end position="214"/>
    </location>
</feature>
<organism evidence="3 4">
    <name type="scientific">Ladona fulva</name>
    <name type="common">Scarce chaser dragonfly</name>
    <name type="synonym">Libellula fulva</name>
    <dbReference type="NCBI Taxonomy" id="123851"/>
    <lineage>
        <taxon>Eukaryota</taxon>
        <taxon>Metazoa</taxon>
        <taxon>Ecdysozoa</taxon>
        <taxon>Arthropoda</taxon>
        <taxon>Hexapoda</taxon>
        <taxon>Insecta</taxon>
        <taxon>Pterygota</taxon>
        <taxon>Palaeoptera</taxon>
        <taxon>Odonata</taxon>
        <taxon>Epiprocta</taxon>
        <taxon>Anisoptera</taxon>
        <taxon>Libelluloidea</taxon>
        <taxon>Libellulidae</taxon>
        <taxon>Ladona</taxon>
    </lineage>
</organism>